<dbReference type="FunFam" id="3.30.1490.120:FF:000004">
    <property type="entry name" value="RNA polymerase I subunit Rpa43"/>
    <property type="match status" value="1"/>
</dbReference>
<dbReference type="Pfam" id="PF17875">
    <property type="entry name" value="RPA43_OB"/>
    <property type="match status" value="1"/>
</dbReference>
<comment type="similarity">
    <text evidence="2">Belongs to the eukaryotic RPA43 RNA polymerase subunit family.</text>
</comment>
<dbReference type="Gene3D" id="2.40.50.1060">
    <property type="match status" value="1"/>
</dbReference>
<evidence type="ECO:0000256" key="7">
    <source>
        <dbReference type="RuleBase" id="RU369086"/>
    </source>
</evidence>
<dbReference type="AlphaFoldDB" id="A0A9P4I4S3"/>
<evidence type="ECO:0000313" key="10">
    <source>
        <dbReference type="EMBL" id="KAF2093468.1"/>
    </source>
</evidence>
<keyword evidence="5 7" id="KW-0804">Transcription</keyword>
<dbReference type="OrthoDB" id="10250504at2759"/>
<evidence type="ECO:0000256" key="8">
    <source>
        <dbReference type="SAM" id="MobiDB-lite"/>
    </source>
</evidence>
<dbReference type="PANTHER" id="PTHR12709">
    <property type="entry name" value="DNA-DIRECTED RNA POLYMERASE II, III"/>
    <property type="match status" value="1"/>
</dbReference>
<feature type="non-terminal residue" evidence="10">
    <location>
        <position position="1"/>
    </location>
</feature>
<evidence type="ECO:0000256" key="3">
    <source>
        <dbReference type="ARBA" id="ARBA00022478"/>
    </source>
</evidence>
<feature type="domain" description="RPA43 OB" evidence="9">
    <location>
        <begin position="96"/>
        <end position="204"/>
    </location>
</feature>
<dbReference type="Gene3D" id="3.30.1490.120">
    <property type="entry name" value="RNA polymerase Rpb7-like, N-terminal domain"/>
    <property type="match status" value="1"/>
</dbReference>
<comment type="caution">
    <text evidence="10">The sequence shown here is derived from an EMBL/GenBank/DDBJ whole genome shotgun (WGS) entry which is preliminary data.</text>
</comment>
<keyword evidence="3 7" id="KW-0240">DNA-directed RNA polymerase</keyword>
<dbReference type="Proteomes" id="UP000799772">
    <property type="component" value="Unassembled WGS sequence"/>
</dbReference>
<keyword evidence="4" id="KW-0597">Phosphoprotein</keyword>
<dbReference type="GO" id="GO:0006362">
    <property type="term" value="P:transcription elongation by RNA polymerase I"/>
    <property type="evidence" value="ECO:0007669"/>
    <property type="project" value="UniProtKB-ARBA"/>
</dbReference>
<dbReference type="PANTHER" id="PTHR12709:SF5">
    <property type="entry name" value="DNA-DIRECTED RNA POLYMERASE I SUBUNIT RPA43"/>
    <property type="match status" value="1"/>
</dbReference>
<comment type="function">
    <text evidence="7">DNA-dependent RNA polymerase which catalyzes the transcription of DNA into RNA using the four ribonucleoside triphosphates as substrates.</text>
</comment>
<sequence length="225" mass="25484">SPISEQTVSFYLPLSPIAQRYPLEGLCAEHLSPLILTYYPPLEAVILSYRNVRLSEYPPTGTTLDSAEDTMPLAKSMDEYAVSFVWATVDMLLLKPRKGVYLDAAVNLQNESHLGLICWNLFGATIDRNHLPKDWKWREPDTRHERLNDLPNGDNWQGADEHGYFVDGSGDKVSGTISFRVRNFEALPAGDNDRGFFSIEGTLLNREEEREQEEMESESTASKQN</sequence>
<dbReference type="GO" id="GO:0006361">
    <property type="term" value="P:transcription initiation at RNA polymerase I promoter"/>
    <property type="evidence" value="ECO:0007669"/>
    <property type="project" value="UniProtKB-ARBA"/>
</dbReference>
<proteinExistence type="inferred from homology"/>
<comment type="subcellular location">
    <subcellularLocation>
        <location evidence="1">Nucleus</location>
        <location evidence="1">Nucleolus</location>
    </subcellularLocation>
</comment>
<evidence type="ECO:0000313" key="11">
    <source>
        <dbReference type="Proteomes" id="UP000799772"/>
    </source>
</evidence>
<dbReference type="InterPro" id="IPR041178">
    <property type="entry name" value="RPA43_OB"/>
</dbReference>
<keyword evidence="6 7" id="KW-0539">Nucleus</keyword>
<dbReference type="InterPro" id="IPR045113">
    <property type="entry name" value="Rpb7-like"/>
</dbReference>
<evidence type="ECO:0000256" key="5">
    <source>
        <dbReference type="ARBA" id="ARBA00023163"/>
    </source>
</evidence>
<dbReference type="EMBL" id="ML978138">
    <property type="protein sequence ID" value="KAF2093468.1"/>
    <property type="molecule type" value="Genomic_DNA"/>
</dbReference>
<dbReference type="InterPro" id="IPR036898">
    <property type="entry name" value="RNA_pol_Rpb7-like_N_sf"/>
</dbReference>
<accession>A0A9P4I4S3</accession>
<evidence type="ECO:0000256" key="1">
    <source>
        <dbReference type="ARBA" id="ARBA00004604"/>
    </source>
</evidence>
<protein>
    <recommendedName>
        <fullName evidence="7">DNA-directed RNA polymerase subunit</fullName>
    </recommendedName>
</protein>
<evidence type="ECO:0000256" key="4">
    <source>
        <dbReference type="ARBA" id="ARBA00022553"/>
    </source>
</evidence>
<dbReference type="GO" id="GO:0005736">
    <property type="term" value="C:RNA polymerase I complex"/>
    <property type="evidence" value="ECO:0007669"/>
    <property type="project" value="TreeGrafter"/>
</dbReference>
<keyword evidence="11" id="KW-1185">Reference proteome</keyword>
<evidence type="ECO:0000259" key="9">
    <source>
        <dbReference type="Pfam" id="PF17875"/>
    </source>
</evidence>
<feature type="non-terminal residue" evidence="10">
    <location>
        <position position="225"/>
    </location>
</feature>
<name>A0A9P4I4S3_9PEZI</name>
<reference evidence="10" key="1">
    <citation type="journal article" date="2020" name="Stud. Mycol.">
        <title>101 Dothideomycetes genomes: a test case for predicting lifestyles and emergence of pathogens.</title>
        <authorList>
            <person name="Haridas S."/>
            <person name="Albert R."/>
            <person name="Binder M."/>
            <person name="Bloem J."/>
            <person name="Labutti K."/>
            <person name="Salamov A."/>
            <person name="Andreopoulos B."/>
            <person name="Baker S."/>
            <person name="Barry K."/>
            <person name="Bills G."/>
            <person name="Bluhm B."/>
            <person name="Cannon C."/>
            <person name="Castanera R."/>
            <person name="Culley D."/>
            <person name="Daum C."/>
            <person name="Ezra D."/>
            <person name="Gonzalez J."/>
            <person name="Henrissat B."/>
            <person name="Kuo A."/>
            <person name="Liang C."/>
            <person name="Lipzen A."/>
            <person name="Lutzoni F."/>
            <person name="Magnuson J."/>
            <person name="Mondo S."/>
            <person name="Nolan M."/>
            <person name="Ohm R."/>
            <person name="Pangilinan J."/>
            <person name="Park H.-J."/>
            <person name="Ramirez L."/>
            <person name="Alfaro M."/>
            <person name="Sun H."/>
            <person name="Tritt A."/>
            <person name="Yoshinaga Y."/>
            <person name="Zwiers L.-H."/>
            <person name="Turgeon B."/>
            <person name="Goodwin S."/>
            <person name="Spatafora J."/>
            <person name="Crous P."/>
            <person name="Grigoriev I."/>
        </authorList>
    </citation>
    <scope>NUCLEOTIDE SEQUENCE</scope>
    <source>
        <strain evidence="10">CBS 133067</strain>
    </source>
</reference>
<evidence type="ECO:0000256" key="6">
    <source>
        <dbReference type="ARBA" id="ARBA00023242"/>
    </source>
</evidence>
<evidence type="ECO:0000256" key="2">
    <source>
        <dbReference type="ARBA" id="ARBA00005930"/>
    </source>
</evidence>
<feature type="region of interest" description="Disordered" evidence="8">
    <location>
        <begin position="198"/>
        <end position="225"/>
    </location>
</feature>
<gene>
    <name evidence="10" type="ORF">NA57DRAFT_11711</name>
</gene>
<organism evidence="10 11">
    <name type="scientific">Rhizodiscina lignyota</name>
    <dbReference type="NCBI Taxonomy" id="1504668"/>
    <lineage>
        <taxon>Eukaryota</taxon>
        <taxon>Fungi</taxon>
        <taxon>Dikarya</taxon>
        <taxon>Ascomycota</taxon>
        <taxon>Pezizomycotina</taxon>
        <taxon>Dothideomycetes</taxon>
        <taxon>Pleosporomycetidae</taxon>
        <taxon>Aulographales</taxon>
        <taxon>Rhizodiscinaceae</taxon>
        <taxon>Rhizodiscina</taxon>
    </lineage>
</organism>